<gene>
    <name evidence="1" type="ORF">T458_09755</name>
</gene>
<protein>
    <submittedName>
        <fullName evidence="1">Uncharacterized protein</fullName>
    </submittedName>
</protein>
<name>V6M9Z8_9BACL</name>
<evidence type="ECO:0000313" key="2">
    <source>
        <dbReference type="Proteomes" id="UP000017973"/>
    </source>
</evidence>
<organism evidence="1 2">
    <name type="scientific">Brevibacillus panacihumi W25</name>
    <dbReference type="NCBI Taxonomy" id="1408254"/>
    <lineage>
        <taxon>Bacteria</taxon>
        <taxon>Bacillati</taxon>
        <taxon>Bacillota</taxon>
        <taxon>Bacilli</taxon>
        <taxon>Bacillales</taxon>
        <taxon>Paenibacillaceae</taxon>
        <taxon>Brevibacillus</taxon>
    </lineage>
</organism>
<dbReference type="AlphaFoldDB" id="V6M9Z8"/>
<reference evidence="1 2" key="1">
    <citation type="journal article" date="2014" name="Genome Announc.">
        <title>Draft Genome Sequence of Brevibacillus panacihumi Strain W25, a Halotolerant Hydrocarbon-Degrading Bacterium.</title>
        <authorList>
            <person name="Wang X."/>
            <person name="Jin D."/>
            <person name="Zhou L."/>
            <person name="Wu L."/>
            <person name="An W."/>
            <person name="Chen Y."/>
            <person name="Zhao L."/>
        </authorList>
    </citation>
    <scope>NUCLEOTIDE SEQUENCE [LARGE SCALE GENOMIC DNA]</scope>
    <source>
        <strain evidence="1 2">W25</strain>
    </source>
</reference>
<dbReference type="HOGENOM" id="CLU_2314826_0_0_9"/>
<dbReference type="EMBL" id="AYJU01000015">
    <property type="protein sequence ID" value="EST55067.1"/>
    <property type="molecule type" value="Genomic_DNA"/>
</dbReference>
<keyword evidence="2" id="KW-1185">Reference proteome</keyword>
<proteinExistence type="predicted"/>
<dbReference type="STRING" id="1408254.T458_09755"/>
<evidence type="ECO:0000313" key="1">
    <source>
        <dbReference type="EMBL" id="EST55067.1"/>
    </source>
</evidence>
<comment type="caution">
    <text evidence="1">The sequence shown here is derived from an EMBL/GenBank/DDBJ whole genome shotgun (WGS) entry which is preliminary data.</text>
</comment>
<sequence>MGLDKTNGLLGTNFTGDGEVFLYPGTKKHVMKHHQGILEAFSVQGTENLVQTVFFMSEGRNVHPGEWTSCFALGPSDTALFFQVTIVVLAHRPRQRRKS</sequence>
<dbReference type="Proteomes" id="UP000017973">
    <property type="component" value="Unassembled WGS sequence"/>
</dbReference>
<accession>V6M9Z8</accession>